<dbReference type="InterPro" id="IPR006664">
    <property type="entry name" value="OMP_bac"/>
</dbReference>
<evidence type="ECO:0000256" key="5">
    <source>
        <dbReference type="ARBA" id="ARBA00023237"/>
    </source>
</evidence>
<evidence type="ECO:0000313" key="12">
    <source>
        <dbReference type="Proteomes" id="UP001228113"/>
    </source>
</evidence>
<dbReference type="Gene3D" id="3.30.1330.60">
    <property type="entry name" value="OmpA-like domain"/>
    <property type="match status" value="1"/>
</dbReference>
<dbReference type="InterPro" id="IPR036737">
    <property type="entry name" value="OmpA-like_sf"/>
</dbReference>
<keyword evidence="6 8" id="KW-0449">Lipoprotein</keyword>
<dbReference type="PRINTS" id="PR01021">
    <property type="entry name" value="OMPADOMAIN"/>
</dbReference>
<reference evidence="11" key="1">
    <citation type="journal article" date="2023" name="Int. J. Syst. Evol. Microbiol.">
        <title>Mesoterricola silvestris gen. nov., sp. nov., Mesoterricola sediminis sp. nov., Geothrix oryzae sp. nov., Geothrix edaphica sp. nov., Geothrix rubra sp. nov., and Geothrix limicola sp. nov., six novel members of Acidobacteriota isolated from soils.</title>
        <authorList>
            <person name="Itoh H."/>
            <person name="Sugisawa Y."/>
            <person name="Mise K."/>
            <person name="Xu Z."/>
            <person name="Kuniyasu M."/>
            <person name="Ushijima N."/>
            <person name="Kawano K."/>
            <person name="Kobayashi E."/>
            <person name="Shiratori Y."/>
            <person name="Masuda Y."/>
            <person name="Senoo K."/>
        </authorList>
    </citation>
    <scope>NUCLEOTIDE SEQUENCE</scope>
    <source>
        <strain evidence="11">W786</strain>
    </source>
</reference>
<dbReference type="RefSeq" id="WP_243334401.1">
    <property type="nucleotide sequence ID" value="NZ_AP027081.1"/>
</dbReference>
<dbReference type="Pfam" id="PF00691">
    <property type="entry name" value="OmpA"/>
    <property type="match status" value="1"/>
</dbReference>
<feature type="compositionally biased region" description="Pro residues" evidence="9">
    <location>
        <begin position="27"/>
        <end position="38"/>
    </location>
</feature>
<sequence>MRFVRNLIPLSVVLTLGVGVACKKPAPAPVEPPKPVAPAGPSQEELDAQKRAAEEAARLKAQAEAEAARKAAAAAAAEKEAAFRRAAEAALKNINFDFDKSEIREADKAKLQAIADFMKAYPQAKLQIEGHCDERGTVEYNLALGERRSHAAQAYLVGLGVASDRLSTISYGKEKPLVQGHDEKSWLENRRCEFKLQ</sequence>
<accession>A0AA48GSA3</accession>
<dbReference type="NCBIfam" id="TIGR02802">
    <property type="entry name" value="Pal_lipo"/>
    <property type="match status" value="1"/>
</dbReference>
<proteinExistence type="inferred from homology"/>
<keyword evidence="4 8" id="KW-0564">Palmitate</keyword>
<dbReference type="EMBL" id="AP027081">
    <property type="protein sequence ID" value="BDU76704.1"/>
    <property type="molecule type" value="Genomic_DNA"/>
</dbReference>
<dbReference type="GO" id="GO:0009279">
    <property type="term" value="C:cell outer membrane"/>
    <property type="evidence" value="ECO:0007669"/>
    <property type="project" value="UniProtKB-SubCell"/>
</dbReference>
<evidence type="ECO:0000256" key="4">
    <source>
        <dbReference type="ARBA" id="ARBA00023139"/>
    </source>
</evidence>
<dbReference type="PANTHER" id="PTHR30329:SF21">
    <property type="entry name" value="LIPOPROTEIN YIAD-RELATED"/>
    <property type="match status" value="1"/>
</dbReference>
<gene>
    <name evidence="8" type="primary">pal</name>
    <name evidence="11" type="ORF">METESE_16620</name>
</gene>
<keyword evidence="12" id="KW-1185">Reference proteome</keyword>
<dbReference type="PROSITE" id="PS51123">
    <property type="entry name" value="OMPA_2"/>
    <property type="match status" value="1"/>
</dbReference>
<evidence type="ECO:0000256" key="3">
    <source>
        <dbReference type="ARBA" id="ARBA00023136"/>
    </source>
</evidence>
<feature type="region of interest" description="Disordered" evidence="9">
    <location>
        <begin position="27"/>
        <end position="51"/>
    </location>
</feature>
<dbReference type="AlphaFoldDB" id="A0AA48GSA3"/>
<evidence type="ECO:0000256" key="9">
    <source>
        <dbReference type="SAM" id="MobiDB-lite"/>
    </source>
</evidence>
<keyword evidence="7" id="KW-0131">Cell cycle</keyword>
<keyword evidence="3 8" id="KW-0472">Membrane</keyword>
<dbReference type="InterPro" id="IPR014169">
    <property type="entry name" value="Pal_lipo_C"/>
</dbReference>
<dbReference type="InterPro" id="IPR006665">
    <property type="entry name" value="OmpA-like"/>
</dbReference>
<evidence type="ECO:0000256" key="7">
    <source>
        <dbReference type="ARBA" id="ARBA00023306"/>
    </source>
</evidence>
<evidence type="ECO:0000313" key="11">
    <source>
        <dbReference type="EMBL" id="BDU76704.1"/>
    </source>
</evidence>
<name>A0AA48GSA3_9BACT</name>
<dbReference type="KEGG" id="msea:METESE_16620"/>
<dbReference type="InterPro" id="IPR050330">
    <property type="entry name" value="Bact_OuterMem_StrucFunc"/>
</dbReference>
<protein>
    <recommendedName>
        <fullName evidence="8">Peptidoglycan-associated lipoprotein</fullName>
        <shortName evidence="8">PAL</shortName>
    </recommendedName>
</protein>
<evidence type="ECO:0000256" key="1">
    <source>
        <dbReference type="ARBA" id="ARBA00022618"/>
    </source>
</evidence>
<dbReference type="SUPFAM" id="SSF103088">
    <property type="entry name" value="OmpA-like"/>
    <property type="match status" value="1"/>
</dbReference>
<keyword evidence="2 8" id="KW-0732">Signal</keyword>
<evidence type="ECO:0000256" key="2">
    <source>
        <dbReference type="ARBA" id="ARBA00022729"/>
    </source>
</evidence>
<evidence type="ECO:0000256" key="8">
    <source>
        <dbReference type="HAMAP-Rule" id="MF_02204"/>
    </source>
</evidence>
<evidence type="ECO:0000256" key="6">
    <source>
        <dbReference type="ARBA" id="ARBA00023288"/>
    </source>
</evidence>
<dbReference type="CDD" id="cd07185">
    <property type="entry name" value="OmpA_C-like"/>
    <property type="match status" value="1"/>
</dbReference>
<dbReference type="GO" id="GO:0051301">
    <property type="term" value="P:cell division"/>
    <property type="evidence" value="ECO:0007669"/>
    <property type="project" value="UniProtKB-KW"/>
</dbReference>
<keyword evidence="5 8" id="KW-0998">Cell outer membrane</keyword>
<organism evidence="11 12">
    <name type="scientific">Mesoterricola sediminis</name>
    <dbReference type="NCBI Taxonomy" id="2927980"/>
    <lineage>
        <taxon>Bacteria</taxon>
        <taxon>Pseudomonadati</taxon>
        <taxon>Acidobacteriota</taxon>
        <taxon>Holophagae</taxon>
        <taxon>Holophagales</taxon>
        <taxon>Holophagaceae</taxon>
        <taxon>Mesoterricola</taxon>
    </lineage>
</organism>
<comment type="subcellular location">
    <subcellularLocation>
        <location evidence="8">Cell outer membrane</location>
        <topology evidence="8">Lipid-anchor</topology>
    </subcellularLocation>
</comment>
<dbReference type="Proteomes" id="UP001228113">
    <property type="component" value="Chromosome"/>
</dbReference>
<dbReference type="HAMAP" id="MF_02204">
    <property type="entry name" value="Pal"/>
    <property type="match status" value="1"/>
</dbReference>
<evidence type="ECO:0000259" key="10">
    <source>
        <dbReference type="PROSITE" id="PS51123"/>
    </source>
</evidence>
<feature type="domain" description="OmpA-like" evidence="10">
    <location>
        <begin position="83"/>
        <end position="197"/>
    </location>
</feature>
<dbReference type="PROSITE" id="PS51257">
    <property type="entry name" value="PROKAR_LIPOPROTEIN"/>
    <property type="match status" value="1"/>
</dbReference>
<dbReference type="PANTHER" id="PTHR30329">
    <property type="entry name" value="STATOR ELEMENT OF FLAGELLAR MOTOR COMPLEX"/>
    <property type="match status" value="1"/>
</dbReference>
<comment type="similarity">
    <text evidence="8">Belongs to the Pal lipoprotein family.</text>
</comment>
<dbReference type="InterPro" id="IPR039001">
    <property type="entry name" value="Pal"/>
</dbReference>
<keyword evidence="1" id="KW-0132">Cell division</keyword>